<organism evidence="2 3">
    <name type="scientific">Terricaulis silvestris</name>
    <dbReference type="NCBI Taxonomy" id="2686094"/>
    <lineage>
        <taxon>Bacteria</taxon>
        <taxon>Pseudomonadati</taxon>
        <taxon>Pseudomonadota</taxon>
        <taxon>Alphaproteobacteria</taxon>
        <taxon>Caulobacterales</taxon>
        <taxon>Caulobacteraceae</taxon>
        <taxon>Terricaulis</taxon>
    </lineage>
</organism>
<protein>
    <submittedName>
        <fullName evidence="2">Uncharacterized protein</fullName>
    </submittedName>
</protein>
<dbReference type="KEGG" id="tsv:DSM104635_03136"/>
<accession>A0A6I6MSF9</accession>
<keyword evidence="1" id="KW-0732">Signal</keyword>
<feature type="chain" id="PRO_5026046653" evidence="1">
    <location>
        <begin position="24"/>
        <end position="105"/>
    </location>
</feature>
<gene>
    <name evidence="2" type="ORF">DSM104635_03136</name>
</gene>
<dbReference type="EMBL" id="CP047045">
    <property type="protein sequence ID" value="QGZ96278.1"/>
    <property type="molecule type" value="Genomic_DNA"/>
</dbReference>
<dbReference type="AlphaFoldDB" id="A0A6I6MSF9"/>
<proteinExistence type="predicted"/>
<reference evidence="3" key="1">
    <citation type="submission" date="2019-12" db="EMBL/GenBank/DDBJ databases">
        <title>Complete genome of Terracaulis silvestris 0127_4.</title>
        <authorList>
            <person name="Vieira S."/>
            <person name="Riedel T."/>
            <person name="Sproer C."/>
            <person name="Pascual J."/>
            <person name="Boedeker C."/>
            <person name="Overmann J."/>
        </authorList>
    </citation>
    <scope>NUCLEOTIDE SEQUENCE [LARGE SCALE GENOMIC DNA]</scope>
    <source>
        <strain evidence="3">0127_4</strain>
    </source>
</reference>
<evidence type="ECO:0000256" key="1">
    <source>
        <dbReference type="SAM" id="SignalP"/>
    </source>
</evidence>
<dbReference type="Proteomes" id="UP000431269">
    <property type="component" value="Chromosome"/>
</dbReference>
<dbReference type="RefSeq" id="WP_158767077.1">
    <property type="nucleotide sequence ID" value="NZ_CP047045.1"/>
</dbReference>
<keyword evidence="3" id="KW-1185">Reference proteome</keyword>
<sequence length="105" mass="11323">MKKFFSYAVLAAAVLASPTAAFAGDNVADRTAAIRLCRAEVVAQTGAETGQVRLDQVNVRARLVRVDFDYWRNGDLQNIRCEVTRGEPLAIASITPTLQTAAVAQ</sequence>
<evidence type="ECO:0000313" key="2">
    <source>
        <dbReference type="EMBL" id="QGZ96278.1"/>
    </source>
</evidence>
<feature type="signal peptide" evidence="1">
    <location>
        <begin position="1"/>
        <end position="23"/>
    </location>
</feature>
<name>A0A6I6MSF9_9CAUL</name>
<evidence type="ECO:0000313" key="3">
    <source>
        <dbReference type="Proteomes" id="UP000431269"/>
    </source>
</evidence>